<evidence type="ECO:0000313" key="2">
    <source>
        <dbReference type="EMBL" id="TKK79839.1"/>
    </source>
</evidence>
<dbReference type="EMBL" id="SZPZ01000002">
    <property type="protein sequence ID" value="TKK79839.1"/>
    <property type="molecule type" value="Genomic_DNA"/>
</dbReference>
<feature type="transmembrane region" description="Helical" evidence="1">
    <location>
        <begin position="26"/>
        <end position="49"/>
    </location>
</feature>
<proteinExistence type="predicted"/>
<keyword evidence="1" id="KW-1133">Transmembrane helix</keyword>
<dbReference type="Proteomes" id="UP000305836">
    <property type="component" value="Unassembled WGS sequence"/>
</dbReference>
<keyword evidence="1" id="KW-0812">Transmembrane</keyword>
<organism evidence="2 3">
    <name type="scientific">Kribbella jiaozuonensis</name>
    <dbReference type="NCBI Taxonomy" id="2575441"/>
    <lineage>
        <taxon>Bacteria</taxon>
        <taxon>Bacillati</taxon>
        <taxon>Actinomycetota</taxon>
        <taxon>Actinomycetes</taxon>
        <taxon>Propionibacteriales</taxon>
        <taxon>Kribbellaceae</taxon>
        <taxon>Kribbella</taxon>
    </lineage>
</organism>
<evidence type="ECO:0000256" key="1">
    <source>
        <dbReference type="SAM" id="Phobius"/>
    </source>
</evidence>
<dbReference type="AlphaFoldDB" id="A0A4U3LWA4"/>
<sequence>MAASQAVALVLIVVLAYYIVSYRRQLAFLIAIVVISVFLFGAFTIAELFHGEPFAASNEFVQKQSTSQQR</sequence>
<accession>A0A4U3LWA4</accession>
<name>A0A4U3LWA4_9ACTN</name>
<keyword evidence="1" id="KW-0472">Membrane</keyword>
<protein>
    <submittedName>
        <fullName evidence="2">Uncharacterized protein</fullName>
    </submittedName>
</protein>
<gene>
    <name evidence="2" type="ORF">FDA38_15840</name>
</gene>
<evidence type="ECO:0000313" key="3">
    <source>
        <dbReference type="Proteomes" id="UP000305836"/>
    </source>
</evidence>
<keyword evidence="3" id="KW-1185">Reference proteome</keyword>
<dbReference type="RefSeq" id="WP_137254786.1">
    <property type="nucleotide sequence ID" value="NZ_JBHSPQ010000001.1"/>
</dbReference>
<comment type="caution">
    <text evidence="2">The sequence shown here is derived from an EMBL/GenBank/DDBJ whole genome shotgun (WGS) entry which is preliminary data.</text>
</comment>
<reference evidence="2 3" key="1">
    <citation type="submission" date="2019-04" db="EMBL/GenBank/DDBJ databases">
        <title>Kribbella sp. NEAU-THZ 27 nov., a novel actinomycete isolated from soil.</title>
        <authorList>
            <person name="Duan L."/>
        </authorList>
    </citation>
    <scope>NUCLEOTIDE SEQUENCE [LARGE SCALE GENOMIC DNA]</scope>
    <source>
        <strain evidence="3">NEAU-THZ27</strain>
    </source>
</reference>